<dbReference type="SMART" id="SM00937">
    <property type="entry name" value="PCRF"/>
    <property type="match status" value="1"/>
</dbReference>
<dbReference type="InterPro" id="IPR045853">
    <property type="entry name" value="Pep_chain_release_fac_I_sf"/>
</dbReference>
<feature type="domain" description="Prokaryotic-type class I peptide chain release factors" evidence="3">
    <location>
        <begin position="232"/>
        <end position="248"/>
    </location>
</feature>
<dbReference type="PANTHER" id="PTHR43116">
    <property type="entry name" value="PEPTIDE CHAIN RELEASE FACTOR 2"/>
    <property type="match status" value="1"/>
</dbReference>
<dbReference type="Pfam" id="PF03462">
    <property type="entry name" value="PCRF"/>
    <property type="match status" value="1"/>
</dbReference>
<dbReference type="Pfam" id="PF00472">
    <property type="entry name" value="RF-1"/>
    <property type="match status" value="1"/>
</dbReference>
<proteinExistence type="inferred from homology"/>
<protein>
    <recommendedName>
        <fullName evidence="3">Prokaryotic-type class I peptide chain release factors domain-containing protein</fullName>
    </recommendedName>
</protein>
<comment type="caution">
    <text evidence="4">The sequence shown here is derived from an EMBL/GenBank/DDBJ whole genome shotgun (WGS) entry which is preliminary data.</text>
</comment>
<name>A0A1G2CHG2_9BACT</name>
<dbReference type="STRING" id="1798650.A2945_00200"/>
<keyword evidence="2" id="KW-0488">Methylation</keyword>
<dbReference type="Proteomes" id="UP000178880">
    <property type="component" value="Unassembled WGS sequence"/>
</dbReference>
<comment type="similarity">
    <text evidence="1">Belongs to the prokaryotic/mitochondrial release factor family.</text>
</comment>
<evidence type="ECO:0000259" key="3">
    <source>
        <dbReference type="PROSITE" id="PS00745"/>
    </source>
</evidence>
<dbReference type="Gene3D" id="3.30.70.1660">
    <property type="match status" value="1"/>
</dbReference>
<organism evidence="4 5">
    <name type="scientific">Candidatus Liptonbacteria bacterium RIFCSPLOWO2_01_FULL_52_25</name>
    <dbReference type="NCBI Taxonomy" id="1798650"/>
    <lineage>
        <taxon>Bacteria</taxon>
        <taxon>Candidatus Liptoniibacteriota</taxon>
    </lineage>
</organism>
<evidence type="ECO:0000256" key="1">
    <source>
        <dbReference type="ARBA" id="ARBA00010835"/>
    </source>
</evidence>
<dbReference type="InterPro" id="IPR000352">
    <property type="entry name" value="Pep_chain_release_fac_I"/>
</dbReference>
<evidence type="ECO:0000256" key="2">
    <source>
        <dbReference type="ARBA" id="ARBA00022481"/>
    </source>
</evidence>
<gene>
    <name evidence="4" type="ORF">A2945_00200</name>
</gene>
<dbReference type="PROSITE" id="PS00745">
    <property type="entry name" value="RF_PROK_I"/>
    <property type="match status" value="1"/>
</dbReference>
<dbReference type="InterPro" id="IPR005139">
    <property type="entry name" value="PCRF"/>
</dbReference>
<evidence type="ECO:0000313" key="5">
    <source>
        <dbReference type="Proteomes" id="UP000178880"/>
    </source>
</evidence>
<dbReference type="EMBL" id="MHLA01000007">
    <property type="protein sequence ID" value="OGZ00160.1"/>
    <property type="molecule type" value="Genomic_DNA"/>
</dbReference>
<dbReference type="Gene3D" id="3.30.160.20">
    <property type="match status" value="1"/>
</dbReference>
<dbReference type="GO" id="GO:0005737">
    <property type="term" value="C:cytoplasm"/>
    <property type="evidence" value="ECO:0007669"/>
    <property type="project" value="UniProtKB-ARBA"/>
</dbReference>
<dbReference type="AlphaFoldDB" id="A0A1G2CHG2"/>
<evidence type="ECO:0000313" key="4">
    <source>
        <dbReference type="EMBL" id="OGZ00160.1"/>
    </source>
</evidence>
<sequence length="351" mass="39596">MQLKPAGLAGGFDIGAKEKEAGKLEAEMSSPDFWLASPKQGGGGKNRQLADEKIKTLGELNALVGKYQEIERGLTELAAWFDGAHHKQFDENKFFEVKKKFRDLELARLFAGKYDKQAAVISFYPGAGGEDAEDWARMLAEMYEKYAARRGWRVRVVDDSPRSRAFEVKGDHAYGYLKHESGVHRLVRISPFSAKQLRHTSFALVEVVPDLPSLEESKLQIPETDLKLEFSRAGGPGGQNVNKVETAVRIVHIPTGIAVSARQERSQVQNKEYAFKVLKAKIFHLMEKNQVQELSSLRVNVKPEWANQIRSYFLHPYQLVKDHRTDVETSQAEKVLAGDLDIFIEAEIEKL</sequence>
<reference evidence="4 5" key="1">
    <citation type="journal article" date="2016" name="Nat. Commun.">
        <title>Thousands of microbial genomes shed light on interconnected biogeochemical processes in an aquifer system.</title>
        <authorList>
            <person name="Anantharaman K."/>
            <person name="Brown C.T."/>
            <person name="Hug L.A."/>
            <person name="Sharon I."/>
            <person name="Castelle C.J."/>
            <person name="Probst A.J."/>
            <person name="Thomas B.C."/>
            <person name="Singh A."/>
            <person name="Wilkins M.J."/>
            <person name="Karaoz U."/>
            <person name="Brodie E.L."/>
            <person name="Williams K.H."/>
            <person name="Hubbard S.S."/>
            <person name="Banfield J.F."/>
        </authorList>
    </citation>
    <scope>NUCLEOTIDE SEQUENCE [LARGE SCALE GENOMIC DNA]</scope>
</reference>
<dbReference type="PANTHER" id="PTHR43116:SF3">
    <property type="entry name" value="CLASS I PEPTIDE CHAIN RELEASE FACTOR"/>
    <property type="match status" value="1"/>
</dbReference>
<dbReference type="SUPFAM" id="SSF75620">
    <property type="entry name" value="Release factor"/>
    <property type="match status" value="1"/>
</dbReference>
<dbReference type="Gene3D" id="1.20.58.410">
    <property type="entry name" value="Release factor"/>
    <property type="match status" value="1"/>
</dbReference>
<dbReference type="GO" id="GO:0003747">
    <property type="term" value="F:translation release factor activity"/>
    <property type="evidence" value="ECO:0007669"/>
    <property type="project" value="InterPro"/>
</dbReference>
<accession>A0A1G2CHG2</accession>